<reference evidence="1 2" key="1">
    <citation type="submission" date="2023-03" db="EMBL/GenBank/DDBJ databases">
        <title>YIM 133296 draft genome.</title>
        <authorList>
            <person name="Xiong L."/>
        </authorList>
    </citation>
    <scope>NUCLEOTIDE SEQUENCE [LARGE SCALE GENOMIC DNA]</scope>
    <source>
        <strain evidence="1 2">YIM 133296</strain>
    </source>
</reference>
<evidence type="ECO:0000313" key="1">
    <source>
        <dbReference type="EMBL" id="MDF8262880.1"/>
    </source>
</evidence>
<dbReference type="EMBL" id="JAROAV010000005">
    <property type="protein sequence ID" value="MDF8262880.1"/>
    <property type="molecule type" value="Genomic_DNA"/>
</dbReference>
<proteinExistence type="predicted"/>
<keyword evidence="2" id="KW-1185">Reference proteome</keyword>
<protein>
    <recommendedName>
        <fullName evidence="3">Carboxypeptidase regulatory-like domain-containing protein</fullName>
    </recommendedName>
</protein>
<sequence>MTNDVTYDDLARLWEARDPMPTGLVDKVLVSVAMEDLDAEYELMHLVERSRELVGTRRDNDETLTVVFSGSTCSLMMRVSPLEEGVRRVDGWVSPPRRVRVTMKQEDGEHVAESDSKGRFEIDRVPVGLTRAVITDLAAAEDDQNLFATPAFEL</sequence>
<evidence type="ECO:0000313" key="2">
    <source>
        <dbReference type="Proteomes" id="UP001528912"/>
    </source>
</evidence>
<comment type="caution">
    <text evidence="1">The sequence shown here is derived from an EMBL/GenBank/DDBJ whole genome shotgun (WGS) entry which is preliminary data.</text>
</comment>
<name>A0ABT6C259_9MICO</name>
<evidence type="ECO:0008006" key="3">
    <source>
        <dbReference type="Google" id="ProtNLM"/>
    </source>
</evidence>
<dbReference type="RefSeq" id="WP_277190671.1">
    <property type="nucleotide sequence ID" value="NZ_JAROAV010000005.1"/>
</dbReference>
<organism evidence="1 2">
    <name type="scientific">Luteipulveratus flavus</name>
    <dbReference type="NCBI Taxonomy" id="3031728"/>
    <lineage>
        <taxon>Bacteria</taxon>
        <taxon>Bacillati</taxon>
        <taxon>Actinomycetota</taxon>
        <taxon>Actinomycetes</taxon>
        <taxon>Micrococcales</taxon>
        <taxon>Dermacoccaceae</taxon>
        <taxon>Luteipulveratus</taxon>
    </lineage>
</organism>
<dbReference type="Proteomes" id="UP001528912">
    <property type="component" value="Unassembled WGS sequence"/>
</dbReference>
<gene>
    <name evidence="1" type="ORF">P4R38_01315</name>
</gene>
<accession>A0ABT6C259</accession>